<protein>
    <submittedName>
        <fullName evidence="4">GNAT family N-acetyltransferase</fullName>
    </submittedName>
</protein>
<dbReference type="InterPro" id="IPR016181">
    <property type="entry name" value="Acyl_CoA_acyltransferase"/>
</dbReference>
<proteinExistence type="predicted"/>
<accession>A0A930VH74</accession>
<dbReference type="Gene3D" id="3.40.630.30">
    <property type="match status" value="1"/>
</dbReference>
<dbReference type="InterPro" id="IPR000182">
    <property type="entry name" value="GNAT_dom"/>
</dbReference>
<dbReference type="PANTHER" id="PTHR43877:SF1">
    <property type="entry name" value="ACETYLTRANSFERASE"/>
    <property type="match status" value="1"/>
</dbReference>
<evidence type="ECO:0000256" key="2">
    <source>
        <dbReference type="ARBA" id="ARBA00023315"/>
    </source>
</evidence>
<dbReference type="PANTHER" id="PTHR43877">
    <property type="entry name" value="AMINOALKYLPHOSPHONATE N-ACETYLTRANSFERASE-RELATED-RELATED"/>
    <property type="match status" value="1"/>
</dbReference>
<evidence type="ECO:0000256" key="1">
    <source>
        <dbReference type="ARBA" id="ARBA00022679"/>
    </source>
</evidence>
<name>A0A930VH74_9ACTN</name>
<gene>
    <name evidence="4" type="ORF">ISU07_12105</name>
</gene>
<dbReference type="PROSITE" id="PS51186">
    <property type="entry name" value="GNAT"/>
    <property type="match status" value="1"/>
</dbReference>
<dbReference type="AlphaFoldDB" id="A0A930VH74"/>
<dbReference type="RefSeq" id="WP_194707052.1">
    <property type="nucleotide sequence ID" value="NZ_JADKPN010000006.1"/>
</dbReference>
<dbReference type="CDD" id="cd04301">
    <property type="entry name" value="NAT_SF"/>
    <property type="match status" value="1"/>
</dbReference>
<evidence type="ECO:0000313" key="4">
    <source>
        <dbReference type="EMBL" id="MBF4763870.1"/>
    </source>
</evidence>
<keyword evidence="1" id="KW-0808">Transferase</keyword>
<keyword evidence="2" id="KW-0012">Acyltransferase</keyword>
<dbReference type="GO" id="GO:0016747">
    <property type="term" value="F:acyltransferase activity, transferring groups other than amino-acyl groups"/>
    <property type="evidence" value="ECO:0007669"/>
    <property type="project" value="InterPro"/>
</dbReference>
<comment type="caution">
    <text evidence="4">The sequence shown here is derived from an EMBL/GenBank/DDBJ whole genome shotgun (WGS) entry which is preliminary data.</text>
</comment>
<reference evidence="4" key="1">
    <citation type="submission" date="2020-11" db="EMBL/GenBank/DDBJ databases">
        <title>Nocardioides sp. nov., isolated from Soil of Cynanchum wilfordii Hemsley rhizosphere.</title>
        <authorList>
            <person name="Lee J.-S."/>
            <person name="Suh M.K."/>
            <person name="Kim J.-S."/>
        </authorList>
    </citation>
    <scope>NUCLEOTIDE SEQUENCE</scope>
    <source>
        <strain evidence="4">KCTC 19275</strain>
    </source>
</reference>
<dbReference type="Pfam" id="PF00583">
    <property type="entry name" value="Acetyltransf_1"/>
    <property type="match status" value="1"/>
</dbReference>
<dbReference type="Proteomes" id="UP000640489">
    <property type="component" value="Unassembled WGS sequence"/>
</dbReference>
<dbReference type="EMBL" id="JADKPN010000006">
    <property type="protein sequence ID" value="MBF4763870.1"/>
    <property type="molecule type" value="Genomic_DNA"/>
</dbReference>
<evidence type="ECO:0000313" key="5">
    <source>
        <dbReference type="Proteomes" id="UP000640489"/>
    </source>
</evidence>
<organism evidence="4 5">
    <name type="scientific">Nocardioides islandensis</name>
    <dbReference type="NCBI Taxonomy" id="433663"/>
    <lineage>
        <taxon>Bacteria</taxon>
        <taxon>Bacillati</taxon>
        <taxon>Actinomycetota</taxon>
        <taxon>Actinomycetes</taxon>
        <taxon>Propionibacteriales</taxon>
        <taxon>Nocardioidaceae</taxon>
        <taxon>Nocardioides</taxon>
    </lineage>
</organism>
<keyword evidence="5" id="KW-1185">Reference proteome</keyword>
<dbReference type="InterPro" id="IPR050832">
    <property type="entry name" value="Bact_Acetyltransf"/>
</dbReference>
<evidence type="ECO:0000259" key="3">
    <source>
        <dbReference type="PROSITE" id="PS51186"/>
    </source>
</evidence>
<dbReference type="SUPFAM" id="SSF55729">
    <property type="entry name" value="Acyl-CoA N-acyltransferases (Nat)"/>
    <property type="match status" value="1"/>
</dbReference>
<feature type="domain" description="N-acetyltransferase" evidence="3">
    <location>
        <begin position="6"/>
        <end position="160"/>
    </location>
</feature>
<sequence>MSRSLVYLREAVPTDVPQLTDLWIDVLRRGDVSDRHADMLHVVETAREDPDQKLVVAEYDGVLAGAVHLRLTTITPLNLDLSVQVMSPTVFPEHRRHGVGRALMDAAVTFAEETGASHVATAAPSGLRDANRFLARLGLGPSATLRIAATPVVRAKLAAQRPPVARPTRQLTHVLAVRRAVRRQATGS</sequence>